<dbReference type="Proteomes" id="UP000640052">
    <property type="component" value="Unassembled WGS sequence"/>
</dbReference>
<feature type="compositionally biased region" description="Basic and acidic residues" evidence="1">
    <location>
        <begin position="1"/>
        <end position="11"/>
    </location>
</feature>
<evidence type="ECO:0000256" key="1">
    <source>
        <dbReference type="SAM" id="MobiDB-lite"/>
    </source>
</evidence>
<organism evidence="2 3">
    <name type="scientific">Acrocarpospora phusangensis</name>
    <dbReference type="NCBI Taxonomy" id="1070424"/>
    <lineage>
        <taxon>Bacteria</taxon>
        <taxon>Bacillati</taxon>
        <taxon>Actinomycetota</taxon>
        <taxon>Actinomycetes</taxon>
        <taxon>Streptosporangiales</taxon>
        <taxon>Streptosporangiaceae</taxon>
        <taxon>Acrocarpospora</taxon>
    </lineage>
</organism>
<protein>
    <submittedName>
        <fullName evidence="2">Uncharacterized protein</fullName>
    </submittedName>
</protein>
<gene>
    <name evidence="2" type="ORF">Aph01nite_76100</name>
</gene>
<proteinExistence type="predicted"/>
<evidence type="ECO:0000313" key="2">
    <source>
        <dbReference type="EMBL" id="GIH29300.1"/>
    </source>
</evidence>
<feature type="region of interest" description="Disordered" evidence="1">
    <location>
        <begin position="1"/>
        <end position="22"/>
    </location>
</feature>
<name>A0A919UVD0_9ACTN</name>
<accession>A0A919UVD0</accession>
<dbReference type="EMBL" id="BOOA01000118">
    <property type="protein sequence ID" value="GIH29300.1"/>
    <property type="molecule type" value="Genomic_DNA"/>
</dbReference>
<evidence type="ECO:0000313" key="3">
    <source>
        <dbReference type="Proteomes" id="UP000640052"/>
    </source>
</evidence>
<sequence length="221" mass="24037">MAKDHRSEVKRPSLPTTGRGEASLGAMRAAGLRRLTWSALLVITAACGQERPVVATSPTPAAPEISVTASPSRSWEFEATVELGDGRRVGMGYWPSQGLFEQHYDPKTGEWTEPRFIYRTRTDACQSIKLQVSGDTVTAIADFGRYCSDGEPPTESIAAVAAGDLRSWDHHVTKNFDGWSRVAVADGGRKATFSRRATVVRASLVWTRSGGFGDPVFVYSQ</sequence>
<comment type="caution">
    <text evidence="2">The sequence shown here is derived from an EMBL/GenBank/DDBJ whole genome shotgun (WGS) entry which is preliminary data.</text>
</comment>
<keyword evidence="3" id="KW-1185">Reference proteome</keyword>
<dbReference type="AlphaFoldDB" id="A0A919UVD0"/>
<reference evidence="2" key="1">
    <citation type="submission" date="2021-01" db="EMBL/GenBank/DDBJ databases">
        <title>Whole genome shotgun sequence of Acrocarpospora phusangensis NBRC 108782.</title>
        <authorList>
            <person name="Komaki H."/>
            <person name="Tamura T."/>
        </authorList>
    </citation>
    <scope>NUCLEOTIDE SEQUENCE</scope>
    <source>
        <strain evidence="2">NBRC 108782</strain>
    </source>
</reference>